<accession>A0A2U1ZZH5</accession>
<keyword evidence="6" id="KW-1185">Reference proteome</keyword>
<evidence type="ECO:0000256" key="2">
    <source>
        <dbReference type="ARBA" id="ARBA00023125"/>
    </source>
</evidence>
<evidence type="ECO:0000313" key="5">
    <source>
        <dbReference type="EMBL" id="PWD52384.1"/>
    </source>
</evidence>
<dbReference type="Gene3D" id="1.10.10.10">
    <property type="entry name" value="Winged helix-like DNA-binding domain superfamily/Winged helix DNA-binding domain"/>
    <property type="match status" value="1"/>
</dbReference>
<name>A0A2U1ZZH5_9MICO</name>
<sequence length="132" mass="14660">MSPPTTSTPAWNVLVATCPSRTSLAEIANKWTAMIVVVLSEGPHRFTQLRDAVDGISGKVLSDTLKRLERDGIVSRAAYDEMPPRVEYSLTPLGQSLHEPLRSLSRWAEAHIEQVLEHRDAYDARPPRTTLG</sequence>
<evidence type="ECO:0000256" key="3">
    <source>
        <dbReference type="ARBA" id="ARBA00023163"/>
    </source>
</evidence>
<dbReference type="InterPro" id="IPR036390">
    <property type="entry name" value="WH_DNA-bd_sf"/>
</dbReference>
<dbReference type="PANTHER" id="PTHR33204">
    <property type="entry name" value="TRANSCRIPTIONAL REGULATOR, MARR FAMILY"/>
    <property type="match status" value="1"/>
</dbReference>
<gene>
    <name evidence="5" type="ORF">C8046_05420</name>
</gene>
<dbReference type="Pfam" id="PF01638">
    <property type="entry name" value="HxlR"/>
    <property type="match status" value="1"/>
</dbReference>
<dbReference type="InterPro" id="IPR011991">
    <property type="entry name" value="ArsR-like_HTH"/>
</dbReference>
<evidence type="ECO:0000259" key="4">
    <source>
        <dbReference type="PROSITE" id="PS51118"/>
    </source>
</evidence>
<evidence type="ECO:0000313" key="6">
    <source>
        <dbReference type="Proteomes" id="UP000245166"/>
    </source>
</evidence>
<dbReference type="Proteomes" id="UP000245166">
    <property type="component" value="Unassembled WGS sequence"/>
</dbReference>
<evidence type="ECO:0000256" key="1">
    <source>
        <dbReference type="ARBA" id="ARBA00023015"/>
    </source>
</evidence>
<dbReference type="RefSeq" id="WP_109230766.1">
    <property type="nucleotide sequence ID" value="NZ_PYHR01000002.1"/>
</dbReference>
<organism evidence="5 6">
    <name type="scientific">Serinibacter arcticus</name>
    <dbReference type="NCBI Taxonomy" id="1655435"/>
    <lineage>
        <taxon>Bacteria</taxon>
        <taxon>Bacillati</taxon>
        <taxon>Actinomycetota</taxon>
        <taxon>Actinomycetes</taxon>
        <taxon>Micrococcales</taxon>
        <taxon>Beutenbergiaceae</taxon>
        <taxon>Serinibacter</taxon>
    </lineage>
</organism>
<feature type="domain" description="HTH hxlR-type" evidence="4">
    <location>
        <begin position="18"/>
        <end position="116"/>
    </location>
</feature>
<dbReference type="PROSITE" id="PS51118">
    <property type="entry name" value="HTH_HXLR"/>
    <property type="match status" value="1"/>
</dbReference>
<dbReference type="InterPro" id="IPR002577">
    <property type="entry name" value="HTH_HxlR"/>
</dbReference>
<keyword evidence="2" id="KW-0238">DNA-binding</keyword>
<keyword evidence="1" id="KW-0805">Transcription regulation</keyword>
<dbReference type="AlphaFoldDB" id="A0A2U1ZZH5"/>
<proteinExistence type="predicted"/>
<reference evidence="5 6" key="1">
    <citation type="submission" date="2018-03" db="EMBL/GenBank/DDBJ databases">
        <title>Genome assembly of novel Miniimonas species PCH200.</title>
        <authorList>
            <person name="Thakur V."/>
            <person name="Kumar V."/>
            <person name="Singh D."/>
        </authorList>
    </citation>
    <scope>NUCLEOTIDE SEQUENCE [LARGE SCALE GENOMIC DNA]</scope>
    <source>
        <strain evidence="5 6">PCH200</strain>
    </source>
</reference>
<dbReference type="SUPFAM" id="SSF46785">
    <property type="entry name" value="Winged helix' DNA-binding domain"/>
    <property type="match status" value="1"/>
</dbReference>
<keyword evidence="3" id="KW-0804">Transcription</keyword>
<dbReference type="EMBL" id="PYHR01000002">
    <property type="protein sequence ID" value="PWD52384.1"/>
    <property type="molecule type" value="Genomic_DNA"/>
</dbReference>
<protein>
    <submittedName>
        <fullName evidence="5">Transcriptional regulator</fullName>
    </submittedName>
</protein>
<dbReference type="PANTHER" id="PTHR33204:SF37">
    <property type="entry name" value="HTH-TYPE TRANSCRIPTIONAL REGULATOR YODB"/>
    <property type="match status" value="1"/>
</dbReference>
<comment type="caution">
    <text evidence="5">The sequence shown here is derived from an EMBL/GenBank/DDBJ whole genome shotgun (WGS) entry which is preliminary data.</text>
</comment>
<dbReference type="CDD" id="cd00090">
    <property type="entry name" value="HTH_ARSR"/>
    <property type="match status" value="1"/>
</dbReference>
<dbReference type="GO" id="GO:0003677">
    <property type="term" value="F:DNA binding"/>
    <property type="evidence" value="ECO:0007669"/>
    <property type="project" value="UniProtKB-KW"/>
</dbReference>
<dbReference type="OrthoDB" id="370168at2"/>
<dbReference type="InterPro" id="IPR036388">
    <property type="entry name" value="WH-like_DNA-bd_sf"/>
</dbReference>